<proteinExistence type="inferred from homology"/>
<dbReference type="InterPro" id="IPR050309">
    <property type="entry name" value="Type-B_Carboxylest/Lipase"/>
</dbReference>
<evidence type="ECO:0000259" key="5">
    <source>
        <dbReference type="Pfam" id="PF00135"/>
    </source>
</evidence>
<dbReference type="PANTHER" id="PTHR11559">
    <property type="entry name" value="CARBOXYLESTERASE"/>
    <property type="match status" value="1"/>
</dbReference>
<keyword evidence="7" id="KW-1185">Reference proteome</keyword>
<dbReference type="InterPro" id="IPR029058">
    <property type="entry name" value="AB_hydrolase_fold"/>
</dbReference>
<evidence type="ECO:0000256" key="2">
    <source>
        <dbReference type="ARBA" id="ARBA00022801"/>
    </source>
</evidence>
<evidence type="ECO:0000313" key="7">
    <source>
        <dbReference type="Proteomes" id="UP001500571"/>
    </source>
</evidence>
<feature type="compositionally biased region" description="Polar residues" evidence="4">
    <location>
        <begin position="54"/>
        <end position="63"/>
    </location>
</feature>
<reference evidence="6 7" key="1">
    <citation type="journal article" date="2019" name="Int. J. Syst. Evol. Microbiol.">
        <title>The Global Catalogue of Microorganisms (GCM) 10K type strain sequencing project: providing services to taxonomists for standard genome sequencing and annotation.</title>
        <authorList>
            <consortium name="The Broad Institute Genomics Platform"/>
            <consortium name="The Broad Institute Genome Sequencing Center for Infectious Disease"/>
            <person name="Wu L."/>
            <person name="Ma J."/>
        </authorList>
    </citation>
    <scope>NUCLEOTIDE SEQUENCE [LARGE SCALE GENOMIC DNA]</scope>
    <source>
        <strain evidence="6 7">JCM 15309</strain>
    </source>
</reference>
<dbReference type="InterPro" id="IPR019826">
    <property type="entry name" value="Carboxylesterase_B_AS"/>
</dbReference>
<dbReference type="Proteomes" id="UP001500571">
    <property type="component" value="Unassembled WGS sequence"/>
</dbReference>
<dbReference type="Pfam" id="PF00135">
    <property type="entry name" value="COesterase"/>
    <property type="match status" value="1"/>
</dbReference>
<dbReference type="Gene3D" id="3.40.50.1820">
    <property type="entry name" value="alpha/beta hydrolase"/>
    <property type="match status" value="1"/>
</dbReference>
<feature type="domain" description="Carboxylesterase type B" evidence="5">
    <location>
        <begin position="3"/>
        <end position="456"/>
    </location>
</feature>
<evidence type="ECO:0000256" key="1">
    <source>
        <dbReference type="ARBA" id="ARBA00005964"/>
    </source>
</evidence>
<dbReference type="RefSeq" id="WP_344041880.1">
    <property type="nucleotide sequence ID" value="NZ_BAAAPB010000001.1"/>
</dbReference>
<accession>A0ABN2QA80</accession>
<feature type="compositionally biased region" description="Basic and acidic residues" evidence="4">
    <location>
        <begin position="37"/>
        <end position="48"/>
    </location>
</feature>
<dbReference type="EC" id="3.1.1.-" evidence="3"/>
<comment type="similarity">
    <text evidence="1 3">Belongs to the type-B carboxylesterase/lipase family.</text>
</comment>
<protein>
    <recommendedName>
        <fullName evidence="3">Carboxylic ester hydrolase</fullName>
        <ecNumber evidence="3">3.1.1.-</ecNumber>
    </recommendedName>
</protein>
<keyword evidence="2 3" id="KW-0378">Hydrolase</keyword>
<feature type="region of interest" description="Disordered" evidence="4">
    <location>
        <begin position="37"/>
        <end position="64"/>
    </location>
</feature>
<sequence>MDVTTRQGTFRGTPTAGGWAFLGIPYAEAPVGAARFDAPRPPRRHDGLVDATTFGPTVSTPPQRSAVMDELLPDPRRPGDDSLNLNIWTPGVTGSAPVLVFIHGGGFATGAGSTTAFDGTAFARDGVVAVTINYRLAVEGFALLPDAPANRGLLDMIAALEWVRDEIARFGGDPSRVTISGESAGGMAVCVLLAVPRARGLFRRAIAQSGTAHHVHTVEHAEVVAAELAAELGVEPTAAAIARVPVDVLHKATNLVITRLTSGQDPLSADFRRLVFQPVVEGDLLPVHPYSAAVAGDVADVDLLIGVNADEYGLFVAPTGLADGMSEEVLAATTARVVGPGVDAAAMVERYRTRMPEATHAELFVALQSDWFCVAPTDRLVEALRDAGRTAHVYEFAWRPATYDGRLGACHTLEIPFVFDTLADPWGIALRGTDAPQELADEMHAAWVAFVRDGDPGWPAYGADRLVRRLDLASETVTDPLAPSREAWAGIDL</sequence>
<organism evidence="6 7">
    <name type="scientific">Nocardioides panacihumi</name>
    <dbReference type="NCBI Taxonomy" id="400774"/>
    <lineage>
        <taxon>Bacteria</taxon>
        <taxon>Bacillati</taxon>
        <taxon>Actinomycetota</taxon>
        <taxon>Actinomycetes</taxon>
        <taxon>Propionibacteriales</taxon>
        <taxon>Nocardioidaceae</taxon>
        <taxon>Nocardioides</taxon>
    </lineage>
</organism>
<evidence type="ECO:0000256" key="4">
    <source>
        <dbReference type="SAM" id="MobiDB-lite"/>
    </source>
</evidence>
<dbReference type="InterPro" id="IPR002018">
    <property type="entry name" value="CarbesteraseB"/>
</dbReference>
<evidence type="ECO:0000256" key="3">
    <source>
        <dbReference type="RuleBase" id="RU361235"/>
    </source>
</evidence>
<dbReference type="SUPFAM" id="SSF53474">
    <property type="entry name" value="alpha/beta-Hydrolases"/>
    <property type="match status" value="1"/>
</dbReference>
<name>A0ABN2QA80_9ACTN</name>
<gene>
    <name evidence="6" type="ORF">GCM10009798_04000</name>
</gene>
<dbReference type="PROSITE" id="PS00122">
    <property type="entry name" value="CARBOXYLESTERASE_B_1"/>
    <property type="match status" value="1"/>
</dbReference>
<comment type="caution">
    <text evidence="6">The sequence shown here is derived from an EMBL/GenBank/DDBJ whole genome shotgun (WGS) entry which is preliminary data.</text>
</comment>
<evidence type="ECO:0000313" key="6">
    <source>
        <dbReference type="EMBL" id="GAA1948053.1"/>
    </source>
</evidence>
<dbReference type="EMBL" id="BAAAPB010000001">
    <property type="protein sequence ID" value="GAA1948053.1"/>
    <property type="molecule type" value="Genomic_DNA"/>
</dbReference>